<dbReference type="InterPro" id="IPR009042">
    <property type="entry name" value="RNA_pol_sigma70_r1_2"/>
</dbReference>
<proteinExistence type="predicted"/>
<gene>
    <name evidence="6" type="ORF">PQO05_09075</name>
</gene>
<keyword evidence="2" id="KW-0731">Sigma factor</keyword>
<evidence type="ECO:0000256" key="2">
    <source>
        <dbReference type="ARBA" id="ARBA00023082"/>
    </source>
</evidence>
<protein>
    <submittedName>
        <fullName evidence="6">RNA polymerase sigma factor RpoD/SigA</fullName>
    </submittedName>
</protein>
<dbReference type="InterPro" id="IPR013324">
    <property type="entry name" value="RNA_pol_sigma_r3/r4-like"/>
</dbReference>
<dbReference type="NCBIfam" id="TIGR02937">
    <property type="entry name" value="sigma70-ECF"/>
    <property type="match status" value="1"/>
</dbReference>
<keyword evidence="7" id="KW-1185">Reference proteome</keyword>
<dbReference type="PROSITE" id="PS00715">
    <property type="entry name" value="SIGMA70_1"/>
    <property type="match status" value="1"/>
</dbReference>
<dbReference type="Pfam" id="PF04539">
    <property type="entry name" value="Sigma70_r3"/>
    <property type="match status" value="1"/>
</dbReference>
<feature type="domain" description="RNA polymerase sigma-70" evidence="5">
    <location>
        <begin position="78"/>
        <end position="91"/>
    </location>
</feature>
<dbReference type="Pfam" id="PF04542">
    <property type="entry name" value="Sigma70_r2"/>
    <property type="match status" value="1"/>
</dbReference>
<dbReference type="InterPro" id="IPR000943">
    <property type="entry name" value="RNA_pol_sigma70"/>
</dbReference>
<reference evidence="6 7" key="1">
    <citation type="submission" date="2023-02" db="EMBL/GenBank/DDBJ databases">
        <title>Genome sequence of Mucilaginibacter jinjuensis strain KACC 16571.</title>
        <authorList>
            <person name="Kim S."/>
            <person name="Heo J."/>
            <person name="Kwon S.-W."/>
        </authorList>
    </citation>
    <scope>NUCLEOTIDE SEQUENCE [LARGE SCALE GENOMIC DNA]</scope>
    <source>
        <strain evidence="6 7">KACC 16571</strain>
    </source>
</reference>
<evidence type="ECO:0000259" key="5">
    <source>
        <dbReference type="PROSITE" id="PS00715"/>
    </source>
</evidence>
<keyword evidence="3" id="KW-0238">DNA-binding</keyword>
<dbReference type="InterPro" id="IPR007627">
    <property type="entry name" value="RNA_pol_sigma70_r2"/>
</dbReference>
<dbReference type="Pfam" id="PF00140">
    <property type="entry name" value="Sigma70_r1_2"/>
    <property type="match status" value="1"/>
</dbReference>
<dbReference type="InterPro" id="IPR007630">
    <property type="entry name" value="RNA_pol_sigma70_r4"/>
</dbReference>
<organism evidence="6 7">
    <name type="scientific">Mucilaginibacter jinjuensis</name>
    <dbReference type="NCBI Taxonomy" id="1176721"/>
    <lineage>
        <taxon>Bacteria</taxon>
        <taxon>Pseudomonadati</taxon>
        <taxon>Bacteroidota</taxon>
        <taxon>Sphingobacteriia</taxon>
        <taxon>Sphingobacteriales</taxon>
        <taxon>Sphingobacteriaceae</taxon>
        <taxon>Mucilaginibacter</taxon>
    </lineage>
</organism>
<dbReference type="InterPro" id="IPR007624">
    <property type="entry name" value="RNA_pol_sigma70_r3"/>
</dbReference>
<dbReference type="Proteomes" id="UP001216139">
    <property type="component" value="Chromosome"/>
</dbReference>
<dbReference type="PANTHER" id="PTHR30603">
    <property type="entry name" value="RNA POLYMERASE SIGMA FACTOR RPO"/>
    <property type="match status" value="1"/>
</dbReference>
<evidence type="ECO:0000256" key="1">
    <source>
        <dbReference type="ARBA" id="ARBA00023015"/>
    </source>
</evidence>
<dbReference type="EMBL" id="CP117167">
    <property type="protein sequence ID" value="WCT14085.1"/>
    <property type="molecule type" value="Genomic_DNA"/>
</dbReference>
<dbReference type="InterPro" id="IPR014284">
    <property type="entry name" value="RNA_pol_sigma-70_dom"/>
</dbReference>
<keyword evidence="1" id="KW-0805">Transcription regulation</keyword>
<dbReference type="PANTHER" id="PTHR30603:SF47">
    <property type="entry name" value="RNA POLYMERASE SIGMA FACTOR SIGD, CHLOROPLASTIC"/>
    <property type="match status" value="1"/>
</dbReference>
<sequence>MRNLQITHSITDTESSVVSTYLLEVARTNLIGPEEEAALARRIKTGDAAALEKLIKANLRFVISVAKKYQGQGLPLADLISEGNAGLIKAARLFDETRGFRFISFAVWWIRQSIMLAIAEQTRMVRLPMNRINLLTKMKSCAAELEQRLSRTPEIGELAEFMEAREGQLYELLGSSGRTISFDVQIGSNEDYTLIDQLWNEEHLADRLLEQESSHLAIAQLLGRLTPREREVVELCYGLNGQMQLTPEDIAGQLGITTERVRQLKRSSVQKMAAMIAAHPGWFDN</sequence>
<dbReference type="Gene3D" id="1.10.10.10">
    <property type="entry name" value="Winged helix-like DNA-binding domain superfamily/Winged helix DNA-binding domain"/>
    <property type="match status" value="2"/>
</dbReference>
<evidence type="ECO:0000256" key="4">
    <source>
        <dbReference type="ARBA" id="ARBA00023163"/>
    </source>
</evidence>
<dbReference type="SUPFAM" id="SSF88946">
    <property type="entry name" value="Sigma2 domain of RNA polymerase sigma factors"/>
    <property type="match status" value="1"/>
</dbReference>
<dbReference type="InterPro" id="IPR013325">
    <property type="entry name" value="RNA_pol_sigma_r2"/>
</dbReference>
<dbReference type="Pfam" id="PF04545">
    <property type="entry name" value="Sigma70_r4"/>
    <property type="match status" value="1"/>
</dbReference>
<name>A0ABY7TC44_9SPHI</name>
<dbReference type="Gene3D" id="1.10.601.10">
    <property type="entry name" value="RNA Polymerase Primary Sigma Factor"/>
    <property type="match status" value="1"/>
</dbReference>
<evidence type="ECO:0000313" key="7">
    <source>
        <dbReference type="Proteomes" id="UP001216139"/>
    </source>
</evidence>
<accession>A0ABY7TC44</accession>
<dbReference type="SUPFAM" id="SSF88659">
    <property type="entry name" value="Sigma3 and sigma4 domains of RNA polymerase sigma factors"/>
    <property type="match status" value="2"/>
</dbReference>
<dbReference type="InterPro" id="IPR050239">
    <property type="entry name" value="Sigma-70_RNA_pol_init_factors"/>
</dbReference>
<dbReference type="RefSeq" id="WP_273632395.1">
    <property type="nucleotide sequence ID" value="NZ_CP117167.1"/>
</dbReference>
<dbReference type="PIRSF" id="PIRSF000770">
    <property type="entry name" value="RNA_pol_sigma-SigE/K"/>
    <property type="match status" value="1"/>
</dbReference>
<evidence type="ECO:0000313" key="6">
    <source>
        <dbReference type="EMBL" id="WCT14085.1"/>
    </source>
</evidence>
<dbReference type="InterPro" id="IPR036388">
    <property type="entry name" value="WH-like_DNA-bd_sf"/>
</dbReference>
<dbReference type="PRINTS" id="PR00046">
    <property type="entry name" value="SIGMA70FCT"/>
</dbReference>
<evidence type="ECO:0000256" key="3">
    <source>
        <dbReference type="ARBA" id="ARBA00023125"/>
    </source>
</evidence>
<keyword evidence="4" id="KW-0804">Transcription</keyword>